<dbReference type="InterPro" id="IPR009061">
    <property type="entry name" value="DNA-bd_dom_put_sf"/>
</dbReference>
<feature type="domain" description="Helix-turn-helix" evidence="1">
    <location>
        <begin position="9"/>
        <end position="57"/>
    </location>
</feature>
<evidence type="ECO:0000313" key="2">
    <source>
        <dbReference type="EMBL" id="MBC5695670.1"/>
    </source>
</evidence>
<sequence>MNLDKYPDVLTLRECQKILQVSRGTMLRLLHEGEIPAFRIGNRWRVQRKEMLEFIERSEY</sequence>
<reference evidence="2 3" key="1">
    <citation type="submission" date="2020-08" db="EMBL/GenBank/DDBJ databases">
        <title>Genome public.</title>
        <authorList>
            <person name="Liu C."/>
            <person name="Sun Q."/>
        </authorList>
    </citation>
    <scope>NUCLEOTIDE SEQUENCE [LARGE SCALE GENOMIC DNA]</scope>
    <source>
        <strain evidence="2 3">M2</strain>
    </source>
</reference>
<dbReference type="InterPro" id="IPR010093">
    <property type="entry name" value="SinI_DNA-bd"/>
</dbReference>
<dbReference type="Proteomes" id="UP000641741">
    <property type="component" value="Unassembled WGS sequence"/>
</dbReference>
<organism evidence="2 3">
    <name type="scientific">Agathobaculum hominis</name>
    <dbReference type="NCBI Taxonomy" id="2763014"/>
    <lineage>
        <taxon>Bacteria</taxon>
        <taxon>Bacillati</taxon>
        <taxon>Bacillota</taxon>
        <taxon>Clostridia</taxon>
        <taxon>Eubacteriales</taxon>
        <taxon>Butyricicoccaceae</taxon>
        <taxon>Agathobaculum</taxon>
    </lineage>
</organism>
<protein>
    <submittedName>
        <fullName evidence="2">Helix-turn-helix domain-containing protein</fullName>
    </submittedName>
</protein>
<proteinExistence type="predicted"/>
<accession>A0ABR7GMX4</accession>
<keyword evidence="3" id="KW-1185">Reference proteome</keyword>
<evidence type="ECO:0000259" key="1">
    <source>
        <dbReference type="Pfam" id="PF12728"/>
    </source>
</evidence>
<dbReference type="EMBL" id="JACOPK010000005">
    <property type="protein sequence ID" value="MBC5695670.1"/>
    <property type="molecule type" value="Genomic_DNA"/>
</dbReference>
<gene>
    <name evidence="2" type="ORF">H8S02_06895</name>
</gene>
<dbReference type="RefSeq" id="WP_186969892.1">
    <property type="nucleotide sequence ID" value="NZ_JACOPK010000005.1"/>
</dbReference>
<dbReference type="SUPFAM" id="SSF46955">
    <property type="entry name" value="Putative DNA-binding domain"/>
    <property type="match status" value="1"/>
</dbReference>
<evidence type="ECO:0000313" key="3">
    <source>
        <dbReference type="Proteomes" id="UP000641741"/>
    </source>
</evidence>
<name>A0ABR7GMX4_9FIRM</name>
<comment type="caution">
    <text evidence="2">The sequence shown here is derived from an EMBL/GenBank/DDBJ whole genome shotgun (WGS) entry which is preliminary data.</text>
</comment>
<dbReference type="NCBIfam" id="TIGR01764">
    <property type="entry name" value="excise"/>
    <property type="match status" value="1"/>
</dbReference>
<dbReference type="Pfam" id="PF12728">
    <property type="entry name" value="HTH_17"/>
    <property type="match status" value="1"/>
</dbReference>
<dbReference type="InterPro" id="IPR041657">
    <property type="entry name" value="HTH_17"/>
</dbReference>